<feature type="domain" description="AMP-dependent synthetase/ligase" evidence="3">
    <location>
        <begin position="92"/>
        <end position="336"/>
    </location>
</feature>
<dbReference type="PROSITE" id="PS00455">
    <property type="entry name" value="AMP_BINDING"/>
    <property type="match status" value="1"/>
</dbReference>
<dbReference type="PANTHER" id="PTHR43439:SF2">
    <property type="entry name" value="ENZYME, PUTATIVE (JCVI)-RELATED"/>
    <property type="match status" value="1"/>
</dbReference>
<dbReference type="AlphaFoldDB" id="A0A3E2H3C7"/>
<dbReference type="OrthoDB" id="429813at2759"/>
<evidence type="ECO:0000256" key="2">
    <source>
        <dbReference type="ARBA" id="ARBA00022553"/>
    </source>
</evidence>
<dbReference type="Pfam" id="PF23562">
    <property type="entry name" value="AMP-binding_C_3"/>
    <property type="match status" value="1"/>
</dbReference>
<comment type="caution">
    <text evidence="4">The sequence shown here is derived from an EMBL/GenBank/DDBJ whole genome shotgun (WGS) entry which is preliminary data.</text>
</comment>
<dbReference type="PANTHER" id="PTHR43439">
    <property type="entry name" value="PHENYLACETATE-COENZYME A LIGASE"/>
    <property type="match status" value="1"/>
</dbReference>
<dbReference type="STRING" id="5539.A0A3E2H3C7"/>
<evidence type="ECO:0000259" key="3">
    <source>
        <dbReference type="Pfam" id="PF00501"/>
    </source>
</evidence>
<dbReference type="InterPro" id="IPR042099">
    <property type="entry name" value="ANL_N_sf"/>
</dbReference>
<evidence type="ECO:0000313" key="4">
    <source>
        <dbReference type="EMBL" id="RFU27752.1"/>
    </source>
</evidence>
<gene>
    <name evidence="4" type="ORF">B7463_g8586</name>
</gene>
<feature type="non-terminal residue" evidence="4">
    <location>
        <position position="1"/>
    </location>
</feature>
<dbReference type="InterPro" id="IPR000873">
    <property type="entry name" value="AMP-dep_synth/lig_dom"/>
</dbReference>
<dbReference type="EMBL" id="NCSJ02000192">
    <property type="protein sequence ID" value="RFU27752.1"/>
    <property type="molecule type" value="Genomic_DNA"/>
</dbReference>
<dbReference type="Gene3D" id="3.40.50.12780">
    <property type="entry name" value="N-terminal domain of ligase-like"/>
    <property type="match status" value="1"/>
</dbReference>
<dbReference type="Proteomes" id="UP000258309">
    <property type="component" value="Unassembled WGS sequence"/>
</dbReference>
<evidence type="ECO:0000313" key="5">
    <source>
        <dbReference type="Proteomes" id="UP000258309"/>
    </source>
</evidence>
<name>A0A3E2H3C7_SCYLI</name>
<feature type="non-terminal residue" evidence="4">
    <location>
        <position position="520"/>
    </location>
</feature>
<sequence length="520" mass="59159">MASRQGLQHPRLLVNVIEAKALLIPDETYLLYAENSNWEQDGYKTLTWKQFNNAINKAAIWLDEKFSAADTNNDQIFAYFGPNDMFIPDGRMTHDGTVAILKQLGCKMWITTNDQVDAYKALVSEIPDLELIAVPDLEFFVHSSDIKPYPFSKTWEEIKDGTAWIIHTSGTTGTPKPINITHGYISALDGWNILFERHRPRNITFEHMVGSRTLTAAPPQWVVGVAFNLMTPAFLDMITVLPPANMSHPWEQEKLLNIFHQNKVTGLICPPSLIQNLFEEEIGQQFLKSLKYIMYSGAALDHTVGDVLASHTNLFSAIGSTETGPQLSFESDDPSTWKTFDFVPEMGIHFFQPTFYIFPDATSHPGGDIYSQVNDKHGNERWLSRGRADDLVKLKWLAKFHASHIEETLQKDWRIRSVYVGGQGRDAPFIIMELNNVEPLSADDQNNLLEGIYSETVHDVNQKDTDEIRIPRELVMLADPNLPFPRTIKGTVMRGEVEKAYNARIEAMYERWNIVKTRSK</sequence>
<keyword evidence="1" id="KW-0596">Phosphopantetheine</keyword>
<dbReference type="SUPFAM" id="SSF56801">
    <property type="entry name" value="Acetyl-CoA synthetase-like"/>
    <property type="match status" value="1"/>
</dbReference>
<evidence type="ECO:0000256" key="1">
    <source>
        <dbReference type="ARBA" id="ARBA00022450"/>
    </source>
</evidence>
<dbReference type="OMA" id="WEFFARA"/>
<dbReference type="InterPro" id="IPR020845">
    <property type="entry name" value="AMP-binding_CS"/>
</dbReference>
<keyword evidence="5" id="KW-1185">Reference proteome</keyword>
<keyword evidence="2" id="KW-0597">Phosphoprotein</keyword>
<organism evidence="4 5">
    <name type="scientific">Scytalidium lignicola</name>
    <name type="common">Hyphomycete</name>
    <dbReference type="NCBI Taxonomy" id="5539"/>
    <lineage>
        <taxon>Eukaryota</taxon>
        <taxon>Fungi</taxon>
        <taxon>Dikarya</taxon>
        <taxon>Ascomycota</taxon>
        <taxon>Pezizomycotina</taxon>
        <taxon>Leotiomycetes</taxon>
        <taxon>Leotiomycetes incertae sedis</taxon>
        <taxon>Scytalidium</taxon>
    </lineage>
</organism>
<dbReference type="Pfam" id="PF00501">
    <property type="entry name" value="AMP-binding"/>
    <property type="match status" value="1"/>
</dbReference>
<accession>A0A3E2H3C7</accession>
<dbReference type="InterPro" id="IPR051414">
    <property type="entry name" value="Adenylate-forming_Reductase"/>
</dbReference>
<proteinExistence type="predicted"/>
<reference evidence="4 5" key="1">
    <citation type="submission" date="2018-05" db="EMBL/GenBank/DDBJ databases">
        <title>Draft genome sequence of Scytalidium lignicola DSM 105466, a ubiquitous saprotrophic fungus.</title>
        <authorList>
            <person name="Buettner E."/>
            <person name="Gebauer A.M."/>
            <person name="Hofrichter M."/>
            <person name="Liers C."/>
            <person name="Kellner H."/>
        </authorList>
    </citation>
    <scope>NUCLEOTIDE SEQUENCE [LARGE SCALE GENOMIC DNA]</scope>
    <source>
        <strain evidence="4 5">DSM 105466</strain>
    </source>
</reference>
<protein>
    <recommendedName>
        <fullName evidence="3">AMP-dependent synthetase/ligase domain-containing protein</fullName>
    </recommendedName>
</protein>